<dbReference type="RefSeq" id="WP_243303854.1">
    <property type="nucleotide sequence ID" value="NZ_JALGBI010000001.1"/>
</dbReference>
<name>A0A9X1VQL3_9BURK</name>
<reference evidence="1" key="1">
    <citation type="submission" date="2022-03" db="EMBL/GenBank/DDBJ databases">
        <authorList>
            <person name="Woo C.Y."/>
        </authorList>
    </citation>
    <scope>NUCLEOTIDE SEQUENCE</scope>
    <source>
        <strain evidence="1">CYS-02</strain>
    </source>
</reference>
<organism evidence="1 2">
    <name type="scientific">Variovorax terrae</name>
    <dbReference type="NCBI Taxonomy" id="2923278"/>
    <lineage>
        <taxon>Bacteria</taxon>
        <taxon>Pseudomonadati</taxon>
        <taxon>Pseudomonadota</taxon>
        <taxon>Betaproteobacteria</taxon>
        <taxon>Burkholderiales</taxon>
        <taxon>Comamonadaceae</taxon>
        <taxon>Variovorax</taxon>
    </lineage>
</organism>
<sequence length="506" mass="53005">MKRQRPAASVQLNSMNFYDSSNWNWRVLASTAAQNTPDSNNRTRYVDRRSSNNMGAVANWGFGGQPNRQSDLHWNGTSWINCPINYENLSTVRDAAGNSNYDICDKFEIGSSNRASFDIGGRTMLEVLQQIRDGGFTNLYVANADSLLGSTAFPTGAKLYYNTTSALNTALAYYPGVGSVMRNASAAVAAGKTSASDNTSACASITQSTPQGGYTTPATTLESMIAANQGTPCVYSPGSTVITTPSGTATVPSGARNDAWSYSSVSIGVLGNALTGGYQTSYYTTNTHLRAAFGAGNVVKYYSCQQRSTDGSPRNCDPIGTGTYTISTMGDGRAMTLSTPPALTGGLNYQRIFVERGGKVYAGYQNKPVVNRSARFNMQASNALLTKLGLPAVDPATPISLTPASYAGDWIINDSSDSGGLQVTTGTTLRLNPSFVSGNASTTACIDNSINAYESCTITVNGATGAFTLTDASGSGSGTLNFLSGAVSGTYTPTGGSAMTFTGMRR</sequence>
<proteinExistence type="predicted"/>
<dbReference type="AlphaFoldDB" id="A0A9X1VQL3"/>
<comment type="caution">
    <text evidence="1">The sequence shown here is derived from an EMBL/GenBank/DDBJ whole genome shotgun (WGS) entry which is preliminary data.</text>
</comment>
<dbReference type="Proteomes" id="UP001139447">
    <property type="component" value="Unassembled WGS sequence"/>
</dbReference>
<gene>
    <name evidence="1" type="ORF">MMF98_02115</name>
</gene>
<keyword evidence="2" id="KW-1185">Reference proteome</keyword>
<accession>A0A9X1VQL3</accession>
<dbReference type="EMBL" id="JALGBI010000001">
    <property type="protein sequence ID" value="MCJ0761996.1"/>
    <property type="molecule type" value="Genomic_DNA"/>
</dbReference>
<evidence type="ECO:0000313" key="2">
    <source>
        <dbReference type="Proteomes" id="UP001139447"/>
    </source>
</evidence>
<evidence type="ECO:0000313" key="1">
    <source>
        <dbReference type="EMBL" id="MCJ0761996.1"/>
    </source>
</evidence>
<protein>
    <submittedName>
        <fullName evidence="1">Uncharacterized protein</fullName>
    </submittedName>
</protein>